<evidence type="ECO:0000313" key="1">
    <source>
        <dbReference type="EMBL" id="QJD79957.1"/>
    </source>
</evidence>
<gene>
    <name evidence="1" type="ORF">HH216_17220</name>
</gene>
<dbReference type="KEGG" id="srho:HH216_17220"/>
<dbReference type="RefSeq" id="WP_169551918.1">
    <property type="nucleotide sequence ID" value="NZ_CP051677.1"/>
</dbReference>
<proteinExistence type="predicted"/>
<organism evidence="1 2">
    <name type="scientific">Spirosoma rhododendri</name>
    <dbReference type="NCBI Taxonomy" id="2728024"/>
    <lineage>
        <taxon>Bacteria</taxon>
        <taxon>Pseudomonadati</taxon>
        <taxon>Bacteroidota</taxon>
        <taxon>Cytophagia</taxon>
        <taxon>Cytophagales</taxon>
        <taxon>Cytophagaceae</taxon>
        <taxon>Spirosoma</taxon>
    </lineage>
</organism>
<keyword evidence="2" id="KW-1185">Reference proteome</keyword>
<sequence>MNRRERNLLQPDTNSQSIVLANWLAVIGDFNSLYNQLSNCLAASAHSPVISAQDPPWVGNCRTTQIKALLSTMHNELEIMLNDADRFENLNTKEGYAQLAIHVTHLRQLNEQAQILLCLASLPTG</sequence>
<accession>A0A7L5DVG9</accession>
<dbReference type="Proteomes" id="UP000501128">
    <property type="component" value="Chromosome"/>
</dbReference>
<dbReference type="AlphaFoldDB" id="A0A7L5DVG9"/>
<protein>
    <submittedName>
        <fullName evidence="1">Uncharacterized protein</fullName>
    </submittedName>
</protein>
<dbReference type="EMBL" id="CP051677">
    <property type="protein sequence ID" value="QJD79957.1"/>
    <property type="molecule type" value="Genomic_DNA"/>
</dbReference>
<reference evidence="1 2" key="1">
    <citation type="submission" date="2020-04" db="EMBL/GenBank/DDBJ databases">
        <title>Genome sequencing of novel species.</title>
        <authorList>
            <person name="Heo J."/>
            <person name="Kim S.-J."/>
            <person name="Kim J.-S."/>
            <person name="Hong S.-B."/>
            <person name="Kwon S.-W."/>
        </authorList>
    </citation>
    <scope>NUCLEOTIDE SEQUENCE [LARGE SCALE GENOMIC DNA]</scope>
    <source>
        <strain evidence="1 2">CJU-R4</strain>
    </source>
</reference>
<evidence type="ECO:0000313" key="2">
    <source>
        <dbReference type="Proteomes" id="UP000501128"/>
    </source>
</evidence>
<name>A0A7L5DVG9_9BACT</name>